<feature type="region of interest" description="Disordered" evidence="23">
    <location>
        <begin position="661"/>
        <end position="685"/>
    </location>
</feature>
<keyword evidence="6" id="KW-0633">Potassium transport</keyword>
<feature type="transmembrane region" description="Helical" evidence="24">
    <location>
        <begin position="233"/>
        <end position="258"/>
    </location>
</feature>
<name>U3JJN7_FICAL</name>
<dbReference type="Pfam" id="PF00027">
    <property type="entry name" value="cNMP_binding"/>
    <property type="match status" value="1"/>
</dbReference>
<keyword evidence="12" id="KW-0630">Potassium</keyword>
<evidence type="ECO:0000256" key="9">
    <source>
        <dbReference type="ARBA" id="ARBA00022741"/>
    </source>
</evidence>
<dbReference type="CDD" id="cd00038">
    <property type="entry name" value="CAP_ED"/>
    <property type="match status" value="1"/>
</dbReference>
<keyword evidence="11" id="KW-0851">Voltage-gated channel</keyword>
<organism evidence="26 27">
    <name type="scientific">Ficedula albicollis</name>
    <name type="common">Collared flycatcher</name>
    <name type="synonym">Muscicapa albicollis</name>
    <dbReference type="NCBI Taxonomy" id="59894"/>
    <lineage>
        <taxon>Eukaryota</taxon>
        <taxon>Metazoa</taxon>
        <taxon>Chordata</taxon>
        <taxon>Craniata</taxon>
        <taxon>Vertebrata</taxon>
        <taxon>Euteleostomi</taxon>
        <taxon>Archelosauria</taxon>
        <taxon>Archosauria</taxon>
        <taxon>Dinosauria</taxon>
        <taxon>Saurischia</taxon>
        <taxon>Theropoda</taxon>
        <taxon>Coelurosauria</taxon>
        <taxon>Aves</taxon>
        <taxon>Neognathae</taxon>
        <taxon>Neoaves</taxon>
        <taxon>Telluraves</taxon>
        <taxon>Australaves</taxon>
        <taxon>Passeriformes</taxon>
        <taxon>Muscicapidae</taxon>
        <taxon>Ficedula</taxon>
    </lineage>
</organism>
<sequence>RFYWDLIMLLLMVGNLIILPVGITFFKDENTPPWIVFNVLSDTFFLADLVLNFRTGIVVEDNTEIILDPHTIKMKYLKSWFLVDFISSIPVDYIFLIVDLETQVDSDVYKTARALRIVRFTKILSLLRLLRLSRLIRYIHQWEEIFHMTYDLASAVVRIFNLIGMMLLLCHWDGCLQFLVPMLQDFPEDCWVSKNHMVNDSWGRQYSHALFKAMSHMLCIGYGQQAPEGMTDVWLTMLSMIVGATCYAMFIGHATALIQSLDSSRRQYQEKYKQVEQYMSFHKLPGDTRQRIHEYYEHRYQGKMFDEENILGELSEPLKEEIINFNCRNLVANMPLFANADPNFVTAMLTKLRFEVFQPGDFIIREGTVGKKMYFIQHGVVSILTKGNKETKLSDGSYFGEICLLTRGRRTASVRADTYCRLYSLSVDNFNEVLEEYPMMRRAFETVAMDRLDRIGKKNSILLRKRAEHSSGPLNNEMIQQIVKHDQDMAHNIQDLQQMAMGRELSGKPVIWEPLVHAPLQTAAATTNVAIALTHQHRGGSADCPKGVTLPGLSPPCSSPSVSSALLPEARDRSEPLPKLWPLWGSSAPHNCPLGAGAPTLCAPCPTACPGARLALAAPPACPLSQQGLPHAHLHPQTALPSAFAFRVRREEAAVRGRQSMGVQGQHSPFPECQGLGVPGRAPLV</sequence>
<feature type="domain" description="Cyclic nucleotide-binding" evidence="25">
    <location>
        <begin position="336"/>
        <end position="442"/>
    </location>
</feature>
<evidence type="ECO:0000256" key="16">
    <source>
        <dbReference type="ARBA" id="ARBA00023136"/>
    </source>
</evidence>
<dbReference type="Proteomes" id="UP000016665">
    <property type="component" value="Chromosome 25"/>
</dbReference>
<evidence type="ECO:0000256" key="11">
    <source>
        <dbReference type="ARBA" id="ARBA00022882"/>
    </source>
</evidence>
<keyword evidence="17" id="KW-0114">cAMP</keyword>
<keyword evidence="18" id="KW-0739">Sodium transport</keyword>
<dbReference type="InterPro" id="IPR018490">
    <property type="entry name" value="cNMP-bd_dom_sf"/>
</dbReference>
<dbReference type="Gene3D" id="1.10.287.70">
    <property type="match status" value="1"/>
</dbReference>
<comment type="subcellular location">
    <subcellularLocation>
        <location evidence="1">Cell membrane</location>
        <topology evidence="1">Multi-pass membrane protein</topology>
    </subcellularLocation>
</comment>
<comment type="catalytic activity">
    <reaction evidence="21">
        <text>K(+)(in) = K(+)(out)</text>
        <dbReference type="Rhea" id="RHEA:29463"/>
        <dbReference type="ChEBI" id="CHEBI:29103"/>
    </reaction>
</comment>
<keyword evidence="10" id="KW-0631">Potassium channel</keyword>
<dbReference type="InterPro" id="IPR051413">
    <property type="entry name" value="K/Na_HCN_channel"/>
</dbReference>
<evidence type="ECO:0000256" key="6">
    <source>
        <dbReference type="ARBA" id="ARBA00022538"/>
    </source>
</evidence>
<evidence type="ECO:0000256" key="19">
    <source>
        <dbReference type="ARBA" id="ARBA00023286"/>
    </source>
</evidence>
<dbReference type="GO" id="GO:0005272">
    <property type="term" value="F:sodium channel activity"/>
    <property type="evidence" value="ECO:0007669"/>
    <property type="project" value="UniProtKB-KW"/>
</dbReference>
<evidence type="ECO:0000256" key="20">
    <source>
        <dbReference type="ARBA" id="ARBA00023303"/>
    </source>
</evidence>
<dbReference type="SUPFAM" id="SSF51206">
    <property type="entry name" value="cAMP-binding domain-like"/>
    <property type="match status" value="1"/>
</dbReference>
<keyword evidence="20" id="KW-0407">Ion channel</keyword>
<evidence type="ECO:0000256" key="21">
    <source>
        <dbReference type="ARBA" id="ARBA00034430"/>
    </source>
</evidence>
<evidence type="ECO:0000256" key="2">
    <source>
        <dbReference type="ARBA" id="ARBA00006305"/>
    </source>
</evidence>
<gene>
    <name evidence="26" type="primary">HCN3</name>
</gene>
<reference evidence="26" key="2">
    <citation type="submission" date="2025-08" db="UniProtKB">
        <authorList>
            <consortium name="Ensembl"/>
        </authorList>
    </citation>
    <scope>IDENTIFICATION</scope>
</reference>
<dbReference type="InterPro" id="IPR005821">
    <property type="entry name" value="Ion_trans_dom"/>
</dbReference>
<dbReference type="AlphaFoldDB" id="U3JJN7"/>
<evidence type="ECO:0000256" key="24">
    <source>
        <dbReference type="SAM" id="Phobius"/>
    </source>
</evidence>
<dbReference type="HOGENOM" id="CLU_005746_15_1_1"/>
<evidence type="ECO:0000256" key="4">
    <source>
        <dbReference type="ARBA" id="ARBA00022461"/>
    </source>
</evidence>
<evidence type="ECO:0000256" key="10">
    <source>
        <dbReference type="ARBA" id="ARBA00022826"/>
    </source>
</evidence>
<keyword evidence="27" id="KW-1185">Reference proteome</keyword>
<keyword evidence="3" id="KW-0813">Transport</keyword>
<dbReference type="InterPro" id="IPR018488">
    <property type="entry name" value="cNMP-bd_CS"/>
</dbReference>
<evidence type="ECO:0000256" key="1">
    <source>
        <dbReference type="ARBA" id="ARBA00004651"/>
    </source>
</evidence>
<evidence type="ECO:0000313" key="27">
    <source>
        <dbReference type="Proteomes" id="UP000016665"/>
    </source>
</evidence>
<dbReference type="GO" id="GO:0030424">
    <property type="term" value="C:axon"/>
    <property type="evidence" value="ECO:0007669"/>
    <property type="project" value="TreeGrafter"/>
</dbReference>
<evidence type="ECO:0000313" key="26">
    <source>
        <dbReference type="Ensembl" id="ENSFALP00000002991.2"/>
    </source>
</evidence>
<evidence type="ECO:0000256" key="14">
    <source>
        <dbReference type="ARBA" id="ARBA00023053"/>
    </source>
</evidence>
<dbReference type="PANTHER" id="PTHR45689:SF7">
    <property type="entry name" value="POTASSIUM_SODIUM HYPERPOLARIZATION-ACTIVATED CYCLIC NUCLEOTIDE-GATED CHANNEL 3"/>
    <property type="match status" value="1"/>
</dbReference>
<dbReference type="GeneTree" id="ENSGT00940000154743"/>
<dbReference type="FunFam" id="1.10.287.70:FF:000031">
    <property type="entry name" value="Potassium/sodium hyperpolarization-activated cyclic nucleotide-gated channel 1, putative"/>
    <property type="match status" value="1"/>
</dbReference>
<dbReference type="FunFam" id="2.60.120.10:FF:000007">
    <property type="entry name" value="Putative potassium/sodium hyperpolarization-activated cyclic nucleotide-gated channel 2"/>
    <property type="match status" value="1"/>
</dbReference>
<keyword evidence="9" id="KW-0547">Nucleotide-binding</keyword>
<protein>
    <submittedName>
        <fullName evidence="26">Hyperpolarization activated cyclic nucleotide gated potassium channel 3</fullName>
    </submittedName>
</protein>
<dbReference type="InterPro" id="IPR014710">
    <property type="entry name" value="RmlC-like_jellyroll"/>
</dbReference>
<evidence type="ECO:0000256" key="18">
    <source>
        <dbReference type="ARBA" id="ARBA00023201"/>
    </source>
</evidence>
<comment type="similarity">
    <text evidence="2">Belongs to the potassium channel HCN family.</text>
</comment>
<keyword evidence="16 24" id="KW-0472">Membrane</keyword>
<feature type="transmembrane region" description="Helical" evidence="24">
    <location>
        <begin position="6"/>
        <end position="26"/>
    </location>
</feature>
<reference evidence="26" key="3">
    <citation type="submission" date="2025-09" db="UniProtKB">
        <authorList>
            <consortium name="Ensembl"/>
        </authorList>
    </citation>
    <scope>IDENTIFICATION</scope>
</reference>
<keyword evidence="14" id="KW-0915">Sodium</keyword>
<dbReference type="eggNOG" id="KOG0498">
    <property type="taxonomic scope" value="Eukaryota"/>
</dbReference>
<keyword evidence="7" id="KW-0116">cAMP-binding</keyword>
<evidence type="ECO:0000256" key="12">
    <source>
        <dbReference type="ARBA" id="ARBA00022958"/>
    </source>
</evidence>
<dbReference type="Ensembl" id="ENSFALT00000003004.2">
    <property type="protein sequence ID" value="ENSFALP00000002991.2"/>
    <property type="gene ID" value="ENSFALG00000002868.2"/>
</dbReference>
<dbReference type="Pfam" id="PF00520">
    <property type="entry name" value="Ion_trans"/>
    <property type="match status" value="1"/>
</dbReference>
<dbReference type="FunFam" id="1.10.287.630:FF:000002">
    <property type="entry name" value="Potassium/sodium hyperpolarization-activated cyclic nucleotide-gated channel 4"/>
    <property type="match status" value="1"/>
</dbReference>
<dbReference type="PROSITE" id="PS50042">
    <property type="entry name" value="CNMP_BINDING_3"/>
    <property type="match status" value="1"/>
</dbReference>
<proteinExistence type="inferred from homology"/>
<evidence type="ECO:0000256" key="8">
    <source>
        <dbReference type="ARBA" id="ARBA00022692"/>
    </source>
</evidence>
<keyword evidence="4" id="KW-0894">Sodium channel</keyword>
<keyword evidence="5" id="KW-1003">Cell membrane</keyword>
<evidence type="ECO:0000256" key="22">
    <source>
        <dbReference type="ARBA" id="ARBA00036239"/>
    </source>
</evidence>
<dbReference type="InterPro" id="IPR000595">
    <property type="entry name" value="cNMP-bd_dom"/>
</dbReference>
<evidence type="ECO:0000256" key="23">
    <source>
        <dbReference type="SAM" id="MobiDB-lite"/>
    </source>
</evidence>
<dbReference type="GO" id="GO:0005249">
    <property type="term" value="F:voltage-gated potassium channel activity"/>
    <property type="evidence" value="ECO:0007669"/>
    <property type="project" value="InterPro"/>
</dbReference>
<dbReference type="PROSITE" id="PS00888">
    <property type="entry name" value="CNMP_BINDING_1"/>
    <property type="match status" value="1"/>
</dbReference>
<reference evidence="26 27" key="1">
    <citation type="journal article" date="2012" name="Nature">
        <title>The genomic landscape of species divergence in Ficedula flycatchers.</title>
        <authorList>
            <person name="Ellegren H."/>
            <person name="Smeds L."/>
            <person name="Burri R."/>
            <person name="Olason P.I."/>
            <person name="Backstrom N."/>
            <person name="Kawakami T."/>
            <person name="Kunstner A."/>
            <person name="Makinen H."/>
            <person name="Nadachowska-Brzyska K."/>
            <person name="Qvarnstrom A."/>
            <person name="Uebbing S."/>
            <person name="Wolf J.B."/>
        </authorList>
    </citation>
    <scope>NUCLEOTIDE SEQUENCE [LARGE SCALE GENOMIC DNA]</scope>
</reference>
<keyword evidence="8 24" id="KW-0812">Transmembrane</keyword>
<dbReference type="SUPFAM" id="SSF81324">
    <property type="entry name" value="Voltage-gated potassium channels"/>
    <property type="match status" value="1"/>
</dbReference>
<dbReference type="GO" id="GO:0003254">
    <property type="term" value="P:regulation of membrane depolarization"/>
    <property type="evidence" value="ECO:0007669"/>
    <property type="project" value="TreeGrafter"/>
</dbReference>
<dbReference type="Gene3D" id="2.60.120.10">
    <property type="entry name" value="Jelly Rolls"/>
    <property type="match status" value="1"/>
</dbReference>
<keyword evidence="15" id="KW-0406">Ion transport</keyword>
<dbReference type="GO" id="GO:0098855">
    <property type="term" value="C:HCN channel complex"/>
    <property type="evidence" value="ECO:0007669"/>
    <property type="project" value="TreeGrafter"/>
</dbReference>
<dbReference type="PANTHER" id="PTHR45689">
    <property type="entry name" value="I[[H]] CHANNEL, ISOFORM E"/>
    <property type="match status" value="1"/>
</dbReference>
<keyword evidence="13 24" id="KW-1133">Transmembrane helix</keyword>
<dbReference type="SMART" id="SM00100">
    <property type="entry name" value="cNMP"/>
    <property type="match status" value="1"/>
</dbReference>
<keyword evidence="19" id="KW-1071">Ligand-gated ion channel</keyword>
<dbReference type="InterPro" id="IPR003938">
    <property type="entry name" value="K_chnl_volt-dep_EAG/ELK/ERG"/>
</dbReference>
<dbReference type="GO" id="GO:0030425">
    <property type="term" value="C:dendrite"/>
    <property type="evidence" value="ECO:0007669"/>
    <property type="project" value="TreeGrafter"/>
</dbReference>
<dbReference type="Gene3D" id="1.10.287.630">
    <property type="entry name" value="Helix hairpin bin"/>
    <property type="match status" value="1"/>
</dbReference>
<comment type="catalytic activity">
    <reaction evidence="22">
        <text>Na(+)(in) = Na(+)(out)</text>
        <dbReference type="Rhea" id="RHEA:34963"/>
        <dbReference type="ChEBI" id="CHEBI:29101"/>
    </reaction>
</comment>
<evidence type="ECO:0000256" key="7">
    <source>
        <dbReference type="ARBA" id="ARBA00022566"/>
    </source>
</evidence>
<evidence type="ECO:0000256" key="5">
    <source>
        <dbReference type="ARBA" id="ARBA00022475"/>
    </source>
</evidence>
<evidence type="ECO:0000256" key="3">
    <source>
        <dbReference type="ARBA" id="ARBA00022448"/>
    </source>
</evidence>
<accession>U3JJN7</accession>
<dbReference type="PRINTS" id="PR01463">
    <property type="entry name" value="EAGCHANLFMLY"/>
</dbReference>
<dbReference type="GO" id="GO:0030552">
    <property type="term" value="F:cAMP binding"/>
    <property type="evidence" value="ECO:0007669"/>
    <property type="project" value="UniProtKB-KW"/>
</dbReference>
<evidence type="ECO:0000259" key="25">
    <source>
        <dbReference type="PROSITE" id="PS50042"/>
    </source>
</evidence>
<evidence type="ECO:0000256" key="13">
    <source>
        <dbReference type="ARBA" id="ARBA00022989"/>
    </source>
</evidence>
<evidence type="ECO:0000256" key="15">
    <source>
        <dbReference type="ARBA" id="ARBA00023065"/>
    </source>
</evidence>
<evidence type="ECO:0000256" key="17">
    <source>
        <dbReference type="ARBA" id="ARBA00023149"/>
    </source>
</evidence>